<dbReference type="Proteomes" id="UP000095751">
    <property type="component" value="Unassembled WGS sequence"/>
</dbReference>
<organism evidence="2 3">
    <name type="scientific">Fragilariopsis cylindrus CCMP1102</name>
    <dbReference type="NCBI Taxonomy" id="635003"/>
    <lineage>
        <taxon>Eukaryota</taxon>
        <taxon>Sar</taxon>
        <taxon>Stramenopiles</taxon>
        <taxon>Ochrophyta</taxon>
        <taxon>Bacillariophyta</taxon>
        <taxon>Bacillariophyceae</taxon>
        <taxon>Bacillariophycidae</taxon>
        <taxon>Bacillariales</taxon>
        <taxon>Bacillariaceae</taxon>
        <taxon>Fragilariopsis</taxon>
    </lineage>
</organism>
<reference evidence="2 3" key="1">
    <citation type="submission" date="2016-09" db="EMBL/GenBank/DDBJ databases">
        <title>Extensive genetic diversity and differential bi-allelic expression allows diatom success in the polar Southern Ocean.</title>
        <authorList>
            <consortium name="DOE Joint Genome Institute"/>
            <person name="Mock T."/>
            <person name="Otillar R.P."/>
            <person name="Strauss J."/>
            <person name="Dupont C."/>
            <person name="Frickenhaus S."/>
            <person name="Maumus F."/>
            <person name="Mcmullan M."/>
            <person name="Sanges R."/>
            <person name="Schmutz J."/>
            <person name="Toseland A."/>
            <person name="Valas R."/>
            <person name="Veluchamy A."/>
            <person name="Ward B.J."/>
            <person name="Allen A."/>
            <person name="Barry K."/>
            <person name="Falciatore A."/>
            <person name="Ferrante M."/>
            <person name="Fortunato A.E."/>
            <person name="Gloeckner G."/>
            <person name="Gruber A."/>
            <person name="Hipkin R."/>
            <person name="Janech M."/>
            <person name="Kroth P."/>
            <person name="Leese F."/>
            <person name="Lindquist E."/>
            <person name="Lyon B.R."/>
            <person name="Martin J."/>
            <person name="Mayer C."/>
            <person name="Parker M."/>
            <person name="Quesneville H."/>
            <person name="Raymond J."/>
            <person name="Uhlig C."/>
            <person name="Valentin K.U."/>
            <person name="Worden A.Z."/>
            <person name="Armbrust E.V."/>
            <person name="Bowler C."/>
            <person name="Green B."/>
            <person name="Moulton V."/>
            <person name="Van Oosterhout C."/>
            <person name="Grigoriev I."/>
        </authorList>
    </citation>
    <scope>NUCLEOTIDE SEQUENCE [LARGE SCALE GENOMIC DNA]</scope>
    <source>
        <strain evidence="2 3">CCMP1102</strain>
    </source>
</reference>
<evidence type="ECO:0000313" key="3">
    <source>
        <dbReference type="Proteomes" id="UP000095751"/>
    </source>
</evidence>
<dbReference type="EMBL" id="KV784382">
    <property type="protein sequence ID" value="OEU08091.1"/>
    <property type="molecule type" value="Genomic_DNA"/>
</dbReference>
<dbReference type="AlphaFoldDB" id="A0A1E7EQ76"/>
<dbReference type="KEGG" id="fcy:FRACYDRAFT_250312"/>
<dbReference type="InParanoid" id="A0A1E7EQ76"/>
<keyword evidence="3" id="KW-1185">Reference proteome</keyword>
<evidence type="ECO:0000313" key="2">
    <source>
        <dbReference type="EMBL" id="OEU08091.1"/>
    </source>
</evidence>
<proteinExistence type="predicted"/>
<gene>
    <name evidence="2" type="ORF">FRACYDRAFT_250312</name>
</gene>
<evidence type="ECO:0000256" key="1">
    <source>
        <dbReference type="SAM" id="MobiDB-lite"/>
    </source>
</evidence>
<sequence>MILTVAQLTGDVVSQQTQEGNTTTTTTDMDMDMDNDEDSTTQDLNTDAAFTNYNTIHENGQAFFVTEHLNLFENPGSPKVSFNGCLWWNDLVFTPDGNGYVGRGLYLFMSENLKELVENGATLHQIAGKIEAKPISVAAVYVPTLGLFEGQWQSTGDDNVFRFWDEGKPIITSLGWEGHDAGDTSLNADTSTFASVSKMELITVGDAAKYFDVDATNLTADTFNDMYEDAWNKYDTKTIPHASGSASYERTKMFGMILVSIISGFMIV</sequence>
<feature type="region of interest" description="Disordered" evidence="1">
    <location>
        <begin position="13"/>
        <end position="42"/>
    </location>
</feature>
<protein>
    <submittedName>
        <fullName evidence="2">Uncharacterized protein</fullName>
    </submittedName>
</protein>
<accession>A0A1E7EQ76</accession>
<feature type="compositionally biased region" description="Acidic residues" evidence="1">
    <location>
        <begin position="29"/>
        <end position="40"/>
    </location>
</feature>
<name>A0A1E7EQ76_9STRA</name>